<dbReference type="AlphaFoldDB" id="A0A261F9T7"/>
<keyword evidence="1" id="KW-0472">Membrane</keyword>
<gene>
    <name evidence="2" type="ORF">AEAE_0293</name>
</gene>
<comment type="caution">
    <text evidence="2">The sequence shown here is derived from an EMBL/GenBank/DDBJ whole genome shotgun (WGS) entry which is preliminary data.</text>
</comment>
<evidence type="ECO:0000313" key="2">
    <source>
        <dbReference type="EMBL" id="OZG55805.1"/>
    </source>
</evidence>
<evidence type="ECO:0000256" key="1">
    <source>
        <dbReference type="SAM" id="Phobius"/>
    </source>
</evidence>
<evidence type="ECO:0000313" key="3">
    <source>
        <dbReference type="Proteomes" id="UP000228976"/>
    </source>
</evidence>
<sequence length="241" mass="27248">MARDTKSTKGAKKDRFQTAKQVIQVYQFASKDRKDLPVWLVLSVLLPVLLMIAFNIATHSGWIWWVFSMVLALTLGVMIATIVLTRIADSVGYARMEGQPGASSAVLRSINKSGYNFDEAPVWFDRKTKDGVWQGTGRSGVFLIGEGNKQRLTREMNRLEAAIHRVTPGSQIPVYRIFVGNGEGQTPLRKLRSTVIKKKIVMSKTELDQLNGRITSLQTQQQQMPRSVDPKRLKISRRMMR</sequence>
<feature type="transmembrane region" description="Helical" evidence="1">
    <location>
        <begin position="62"/>
        <end position="85"/>
    </location>
</feature>
<dbReference type="InterPro" id="IPR025445">
    <property type="entry name" value="DUF4191"/>
</dbReference>
<feature type="transmembrane region" description="Helical" evidence="1">
    <location>
        <begin position="36"/>
        <end position="56"/>
    </location>
</feature>
<dbReference type="RefSeq" id="WP_094689419.1">
    <property type="nucleotide sequence ID" value="NZ_JACBYZ010000001.1"/>
</dbReference>
<proteinExistence type="predicted"/>
<protein>
    <recommendedName>
        <fullName evidence="4">DUF4191 domain-containing protein</fullName>
    </recommendedName>
</protein>
<keyword evidence="1" id="KW-1133">Transmembrane helix</keyword>
<evidence type="ECO:0008006" key="4">
    <source>
        <dbReference type="Google" id="ProtNLM"/>
    </source>
</evidence>
<name>A0A261F9T7_9BIFI</name>
<dbReference type="OrthoDB" id="8479889at2"/>
<dbReference type="Proteomes" id="UP000228976">
    <property type="component" value="Unassembled WGS sequence"/>
</dbReference>
<accession>A0A261F9T7</accession>
<keyword evidence="1" id="KW-0812">Transmembrane</keyword>
<keyword evidence="3" id="KW-1185">Reference proteome</keyword>
<organism evidence="2 3">
    <name type="scientific">Aeriscardovia aeriphila</name>
    <dbReference type="NCBI Taxonomy" id="218139"/>
    <lineage>
        <taxon>Bacteria</taxon>
        <taxon>Bacillati</taxon>
        <taxon>Actinomycetota</taxon>
        <taxon>Actinomycetes</taxon>
        <taxon>Bifidobacteriales</taxon>
        <taxon>Bifidobacteriaceae</taxon>
        <taxon>Aeriscardovia</taxon>
    </lineage>
</organism>
<reference evidence="2 3" key="1">
    <citation type="journal article" date="2017" name="BMC Genomics">
        <title>Comparative genomic and phylogenomic analyses of the Bifidobacteriaceae family.</title>
        <authorList>
            <person name="Lugli G.A."/>
            <person name="Milani C."/>
            <person name="Turroni F."/>
            <person name="Duranti S."/>
            <person name="Mancabelli L."/>
            <person name="Mangifesta M."/>
            <person name="Ferrario C."/>
            <person name="Modesto M."/>
            <person name="Mattarelli P."/>
            <person name="Jiri K."/>
            <person name="van Sinderen D."/>
            <person name="Ventura M."/>
        </authorList>
    </citation>
    <scope>NUCLEOTIDE SEQUENCE [LARGE SCALE GENOMIC DNA]</scope>
    <source>
        <strain evidence="2 3">LMG 21773</strain>
    </source>
</reference>
<dbReference type="EMBL" id="MWWU01000002">
    <property type="protein sequence ID" value="OZG55805.1"/>
    <property type="molecule type" value="Genomic_DNA"/>
</dbReference>
<dbReference type="Pfam" id="PF13829">
    <property type="entry name" value="DUF4191"/>
    <property type="match status" value="1"/>
</dbReference>